<dbReference type="AlphaFoldDB" id="A0A067SDX8"/>
<dbReference type="InterPro" id="IPR036291">
    <property type="entry name" value="NAD(P)-bd_dom_sf"/>
</dbReference>
<accession>A0A067SDX8</accession>
<dbReference type="STRING" id="685588.A0A067SDX8"/>
<gene>
    <name evidence="4" type="ORF">GALMADRAFT_256369</name>
</gene>
<evidence type="ECO:0000259" key="3">
    <source>
        <dbReference type="Pfam" id="PF01370"/>
    </source>
</evidence>
<protein>
    <recommendedName>
        <fullName evidence="3">NAD-dependent epimerase/dehydratase domain-containing protein</fullName>
    </recommendedName>
</protein>
<feature type="domain" description="NAD-dependent epimerase/dehydratase" evidence="3">
    <location>
        <begin position="10"/>
        <end position="267"/>
    </location>
</feature>
<name>A0A067SDX8_GALM3</name>
<dbReference type="Proteomes" id="UP000027222">
    <property type="component" value="Unassembled WGS sequence"/>
</dbReference>
<dbReference type="InterPro" id="IPR050425">
    <property type="entry name" value="NAD(P)_dehydrat-like"/>
</dbReference>
<keyword evidence="1" id="KW-0560">Oxidoreductase</keyword>
<dbReference type="InterPro" id="IPR001509">
    <property type="entry name" value="Epimerase_deHydtase"/>
</dbReference>
<evidence type="ECO:0000313" key="4">
    <source>
        <dbReference type="EMBL" id="KDR69155.1"/>
    </source>
</evidence>
<dbReference type="HOGENOM" id="CLU_007383_9_2_1"/>
<dbReference type="GO" id="GO:0016616">
    <property type="term" value="F:oxidoreductase activity, acting on the CH-OH group of donors, NAD or NADP as acceptor"/>
    <property type="evidence" value="ECO:0007669"/>
    <property type="project" value="TreeGrafter"/>
</dbReference>
<keyword evidence="5" id="KW-1185">Reference proteome</keyword>
<dbReference type="OrthoDB" id="2735536at2759"/>
<proteinExistence type="inferred from homology"/>
<comment type="similarity">
    <text evidence="2">Belongs to the NAD(P)-dependent epimerase/dehydratase family. Dihydroflavonol-4-reductase subfamily.</text>
</comment>
<dbReference type="Pfam" id="PF01370">
    <property type="entry name" value="Epimerase"/>
    <property type="match status" value="1"/>
</dbReference>
<evidence type="ECO:0000256" key="2">
    <source>
        <dbReference type="ARBA" id="ARBA00023445"/>
    </source>
</evidence>
<dbReference type="PANTHER" id="PTHR10366:SF564">
    <property type="entry name" value="STEROL-4-ALPHA-CARBOXYLATE 3-DEHYDROGENASE, DECARBOXYLATING"/>
    <property type="match status" value="1"/>
</dbReference>
<organism evidence="4 5">
    <name type="scientific">Galerina marginata (strain CBS 339.88)</name>
    <dbReference type="NCBI Taxonomy" id="685588"/>
    <lineage>
        <taxon>Eukaryota</taxon>
        <taxon>Fungi</taxon>
        <taxon>Dikarya</taxon>
        <taxon>Basidiomycota</taxon>
        <taxon>Agaricomycotina</taxon>
        <taxon>Agaricomycetes</taxon>
        <taxon>Agaricomycetidae</taxon>
        <taxon>Agaricales</taxon>
        <taxon>Agaricineae</taxon>
        <taxon>Strophariaceae</taxon>
        <taxon>Galerina</taxon>
    </lineage>
</organism>
<evidence type="ECO:0000256" key="1">
    <source>
        <dbReference type="ARBA" id="ARBA00023002"/>
    </source>
</evidence>
<dbReference type="EMBL" id="KL142404">
    <property type="protein sequence ID" value="KDR69155.1"/>
    <property type="molecule type" value="Genomic_DNA"/>
</dbReference>
<sequence>MPALQKGDKVLVTGANGYLALWAVQKHLEHGYAVRASVRSEEKASLLREYFQAFADRLEIVIVTDMTKPGAFNDAVKGVDGIQHMASPTEVDSDDPDAYVKPAVEGTMGLLQSALLHGSTVKRVIYTSSTGTLFTPGCPPTTWNENDWNDKAVETIRREGKHAPRHMMYLASKVLAERAAWEFWEKHKTGIDWDFLSITAPWLLGPSLIPIARPDWLNGSLRIFYENCIKQGPHTREVLAGANTWVDTRDLADAYVKALETEEAGGERLIIAKGIASWQDWINVMNSLGDTAPHRSQPLPKGYPDLQGNYINRYDVTKATKILNPTLRGMEETARDMLLQWTSIGY</sequence>
<evidence type="ECO:0000313" key="5">
    <source>
        <dbReference type="Proteomes" id="UP000027222"/>
    </source>
</evidence>
<dbReference type="PANTHER" id="PTHR10366">
    <property type="entry name" value="NAD DEPENDENT EPIMERASE/DEHYDRATASE"/>
    <property type="match status" value="1"/>
</dbReference>
<dbReference type="Gene3D" id="3.40.50.720">
    <property type="entry name" value="NAD(P)-binding Rossmann-like Domain"/>
    <property type="match status" value="1"/>
</dbReference>
<reference evidence="5" key="1">
    <citation type="journal article" date="2014" name="Proc. Natl. Acad. Sci. U.S.A.">
        <title>Extensive sampling of basidiomycete genomes demonstrates inadequacy of the white-rot/brown-rot paradigm for wood decay fungi.</title>
        <authorList>
            <person name="Riley R."/>
            <person name="Salamov A.A."/>
            <person name="Brown D.W."/>
            <person name="Nagy L.G."/>
            <person name="Floudas D."/>
            <person name="Held B.W."/>
            <person name="Levasseur A."/>
            <person name="Lombard V."/>
            <person name="Morin E."/>
            <person name="Otillar R."/>
            <person name="Lindquist E.A."/>
            <person name="Sun H."/>
            <person name="LaButti K.M."/>
            <person name="Schmutz J."/>
            <person name="Jabbour D."/>
            <person name="Luo H."/>
            <person name="Baker S.E."/>
            <person name="Pisabarro A.G."/>
            <person name="Walton J.D."/>
            <person name="Blanchette R.A."/>
            <person name="Henrissat B."/>
            <person name="Martin F."/>
            <person name="Cullen D."/>
            <person name="Hibbett D.S."/>
            <person name="Grigoriev I.V."/>
        </authorList>
    </citation>
    <scope>NUCLEOTIDE SEQUENCE [LARGE SCALE GENOMIC DNA]</scope>
    <source>
        <strain evidence="5">CBS 339.88</strain>
    </source>
</reference>
<dbReference type="SUPFAM" id="SSF51735">
    <property type="entry name" value="NAD(P)-binding Rossmann-fold domains"/>
    <property type="match status" value="1"/>
</dbReference>